<evidence type="ECO:0000256" key="4">
    <source>
        <dbReference type="ARBA" id="ARBA00022679"/>
    </source>
</evidence>
<evidence type="ECO:0000256" key="3">
    <source>
        <dbReference type="ARBA" id="ARBA00022676"/>
    </source>
</evidence>
<dbReference type="InterPro" id="IPR007235">
    <property type="entry name" value="Glyco_trans_28_C"/>
</dbReference>
<evidence type="ECO:0000256" key="8">
    <source>
        <dbReference type="ARBA" id="ARBA00023306"/>
    </source>
</evidence>
<gene>
    <name evidence="10" type="primary">murG</name>
    <name evidence="13" type="ORF">IW245_007388</name>
</gene>
<name>A0A8J7GXW6_9ACTN</name>
<comment type="subcellular location">
    <subcellularLocation>
        <location evidence="10">Cell membrane</location>
        <topology evidence="10">Peripheral membrane protein</topology>
        <orientation evidence="10">Cytoplasmic side</orientation>
    </subcellularLocation>
</comment>
<keyword evidence="1 10" id="KW-1003">Cell membrane</keyword>
<dbReference type="Proteomes" id="UP000622552">
    <property type="component" value="Unassembled WGS sequence"/>
</dbReference>
<comment type="pathway">
    <text evidence="10">Cell wall biogenesis; peptidoglycan biosynthesis.</text>
</comment>
<keyword evidence="8 10" id="KW-0131">Cell cycle</keyword>
<dbReference type="AlphaFoldDB" id="A0A8J7GXW6"/>
<dbReference type="InterPro" id="IPR004276">
    <property type="entry name" value="GlycoTrans_28_N"/>
</dbReference>
<evidence type="ECO:0000256" key="7">
    <source>
        <dbReference type="ARBA" id="ARBA00023136"/>
    </source>
</evidence>
<dbReference type="GO" id="GO:0008360">
    <property type="term" value="P:regulation of cell shape"/>
    <property type="evidence" value="ECO:0007669"/>
    <property type="project" value="UniProtKB-KW"/>
</dbReference>
<dbReference type="UniPathway" id="UPA00219"/>
<dbReference type="GO" id="GO:0009252">
    <property type="term" value="P:peptidoglycan biosynthetic process"/>
    <property type="evidence" value="ECO:0007669"/>
    <property type="project" value="UniProtKB-UniRule"/>
</dbReference>
<dbReference type="InterPro" id="IPR006009">
    <property type="entry name" value="GlcNAc_MurG"/>
</dbReference>
<keyword evidence="2 10" id="KW-0132">Cell division</keyword>
<feature type="binding site" evidence="10">
    <location>
        <position position="166"/>
    </location>
    <ligand>
        <name>UDP-N-acetyl-alpha-D-glucosamine</name>
        <dbReference type="ChEBI" id="CHEBI:57705"/>
    </ligand>
</feature>
<dbReference type="GO" id="GO:0005975">
    <property type="term" value="P:carbohydrate metabolic process"/>
    <property type="evidence" value="ECO:0007669"/>
    <property type="project" value="InterPro"/>
</dbReference>
<dbReference type="PANTHER" id="PTHR21015:SF22">
    <property type="entry name" value="GLYCOSYLTRANSFERASE"/>
    <property type="match status" value="1"/>
</dbReference>
<evidence type="ECO:0000259" key="11">
    <source>
        <dbReference type="Pfam" id="PF03033"/>
    </source>
</evidence>
<keyword evidence="6 10" id="KW-0573">Peptidoglycan synthesis</keyword>
<feature type="binding site" evidence="10">
    <location>
        <begin position="11"/>
        <end position="13"/>
    </location>
    <ligand>
        <name>UDP-N-acetyl-alpha-D-glucosamine</name>
        <dbReference type="ChEBI" id="CHEBI:57705"/>
    </ligand>
</feature>
<dbReference type="Gene3D" id="3.40.50.2000">
    <property type="entry name" value="Glycogen Phosphorylase B"/>
    <property type="match status" value="2"/>
</dbReference>
<sequence length="372" mass="39234">MRSVVLAGGGTGGHIYPLLAFADCLRRYDPNIKITCLGTPRGLENEIIPAAGYDLRNVPAYQLPRSVNVDLLKTAPRMYRAMRATRAILDEVHAEIVVGFGGYVSVPAYLAAWRRHTPTVIHEVNVPPGVANKMGMKIGGHIALGFPAQLKVPSLAGGRVVGVPLRTSITRLDRAARRAEARAHFGLDPDRPTLFVFGASQGARQINLAMAGAAKAVTSAGFQVLHITGARQDEPVEIPTGLDAPYVTVEFLKEMELGYAAADLVLSRGGAMTCAEVAALGLPTIYVPLPFGNGEQRRNALPVVEAGGGILVDNADCVPAWIEANVIPLLGDRARLDAMSAAAAGYGRRDGDEALLSYVQEILATASSGSAA</sequence>
<dbReference type="Pfam" id="PF04101">
    <property type="entry name" value="Glyco_tran_28_C"/>
    <property type="match status" value="1"/>
</dbReference>
<keyword evidence="5 10" id="KW-0133">Cell shape</keyword>
<evidence type="ECO:0000259" key="12">
    <source>
        <dbReference type="Pfam" id="PF04101"/>
    </source>
</evidence>
<dbReference type="EMBL" id="JADOUF010000001">
    <property type="protein sequence ID" value="MBG6141194.1"/>
    <property type="molecule type" value="Genomic_DNA"/>
</dbReference>
<evidence type="ECO:0000313" key="13">
    <source>
        <dbReference type="EMBL" id="MBG6141194.1"/>
    </source>
</evidence>
<dbReference type="GO" id="GO:0050511">
    <property type="term" value="F:undecaprenyldiphospho-muramoylpentapeptide beta-N-acetylglucosaminyltransferase activity"/>
    <property type="evidence" value="ECO:0007669"/>
    <property type="project" value="UniProtKB-UniRule"/>
</dbReference>
<keyword evidence="14" id="KW-1185">Reference proteome</keyword>
<feature type="binding site" evidence="10">
    <location>
        <position position="125"/>
    </location>
    <ligand>
        <name>UDP-N-acetyl-alpha-D-glucosamine</name>
        <dbReference type="ChEBI" id="CHEBI:57705"/>
    </ligand>
</feature>
<evidence type="ECO:0000256" key="5">
    <source>
        <dbReference type="ARBA" id="ARBA00022960"/>
    </source>
</evidence>
<dbReference type="HAMAP" id="MF_00033">
    <property type="entry name" value="MurG"/>
    <property type="match status" value="1"/>
</dbReference>
<reference evidence="13" key="1">
    <citation type="submission" date="2020-11" db="EMBL/GenBank/DDBJ databases">
        <title>Sequencing the genomes of 1000 actinobacteria strains.</title>
        <authorList>
            <person name="Klenk H.-P."/>
        </authorList>
    </citation>
    <scope>NUCLEOTIDE SEQUENCE</scope>
    <source>
        <strain evidence="13">DSM 45356</strain>
    </source>
</reference>
<dbReference type="GO" id="GO:0051301">
    <property type="term" value="P:cell division"/>
    <property type="evidence" value="ECO:0007669"/>
    <property type="project" value="UniProtKB-KW"/>
</dbReference>
<evidence type="ECO:0000256" key="6">
    <source>
        <dbReference type="ARBA" id="ARBA00022984"/>
    </source>
</evidence>
<evidence type="ECO:0000256" key="1">
    <source>
        <dbReference type="ARBA" id="ARBA00022475"/>
    </source>
</evidence>
<dbReference type="CDD" id="cd03785">
    <property type="entry name" value="GT28_MurG"/>
    <property type="match status" value="1"/>
</dbReference>
<protein>
    <recommendedName>
        <fullName evidence="10">UDP-N-acetylglucosamine--N-acetylmuramyl-(pentapeptide) pyrophosphoryl-undecaprenol N-acetylglucosamine transferase</fullName>
        <ecNumber evidence="10">2.4.1.227</ecNumber>
    </recommendedName>
    <alternativeName>
        <fullName evidence="10">Undecaprenyl-PP-MurNAc-pentapeptide-UDPGlcNAc GlcNAc transferase</fullName>
    </alternativeName>
</protein>
<dbReference type="GO" id="GO:0005886">
    <property type="term" value="C:plasma membrane"/>
    <property type="evidence" value="ECO:0007669"/>
    <property type="project" value="UniProtKB-SubCell"/>
</dbReference>
<keyword evidence="4 10" id="KW-0808">Transferase</keyword>
<dbReference type="Pfam" id="PF03033">
    <property type="entry name" value="Glyco_transf_28"/>
    <property type="match status" value="1"/>
</dbReference>
<feature type="domain" description="Glycosyl transferase family 28 C-terminal" evidence="12">
    <location>
        <begin position="193"/>
        <end position="352"/>
    </location>
</feature>
<feature type="domain" description="Glycosyltransferase family 28 N-terminal" evidence="11">
    <location>
        <begin position="4"/>
        <end position="137"/>
    </location>
</feature>
<dbReference type="PANTHER" id="PTHR21015">
    <property type="entry name" value="UDP-N-ACETYLGLUCOSAMINE--N-ACETYLMURAMYL-(PENTAPEPTIDE) PYROPHOSPHORYL-UNDECAPRENOL N-ACETYLGLUCOSAMINE TRANSFERASE 1"/>
    <property type="match status" value="1"/>
</dbReference>
<feature type="binding site" evidence="10">
    <location>
        <position position="200"/>
    </location>
    <ligand>
        <name>UDP-N-acetyl-alpha-D-glucosamine</name>
        <dbReference type="ChEBI" id="CHEBI:57705"/>
    </ligand>
</feature>
<keyword evidence="7 10" id="KW-0472">Membrane</keyword>
<evidence type="ECO:0000256" key="10">
    <source>
        <dbReference type="HAMAP-Rule" id="MF_00033"/>
    </source>
</evidence>
<accession>A0A8J7GXW6</accession>
<evidence type="ECO:0000256" key="9">
    <source>
        <dbReference type="ARBA" id="ARBA00023316"/>
    </source>
</evidence>
<dbReference type="RefSeq" id="WP_197007650.1">
    <property type="nucleotide sequence ID" value="NZ_BONS01000030.1"/>
</dbReference>
<evidence type="ECO:0000313" key="14">
    <source>
        <dbReference type="Proteomes" id="UP000622552"/>
    </source>
</evidence>
<dbReference type="SUPFAM" id="SSF53756">
    <property type="entry name" value="UDP-Glycosyltransferase/glycogen phosphorylase"/>
    <property type="match status" value="1"/>
</dbReference>
<proteinExistence type="inferred from homology"/>
<comment type="function">
    <text evidence="10">Cell wall formation. Catalyzes the transfer of a GlcNAc subunit on undecaprenyl-pyrophosphoryl-MurNAc-pentapeptide (lipid intermediate I) to form undecaprenyl-pyrophosphoryl-MurNAc-(pentapeptide)GlcNAc (lipid intermediate II).</text>
</comment>
<keyword evidence="3 10" id="KW-0328">Glycosyltransferase</keyword>
<comment type="similarity">
    <text evidence="10">Belongs to the glycosyltransferase 28 family. MurG subfamily.</text>
</comment>
<comment type="catalytic activity">
    <reaction evidence="10">
        <text>di-trans,octa-cis-undecaprenyl diphospho-N-acetyl-alpha-D-muramoyl-L-alanyl-D-glutamyl-meso-2,6-diaminopimeloyl-D-alanyl-D-alanine + UDP-N-acetyl-alpha-D-glucosamine = di-trans,octa-cis-undecaprenyl diphospho-[N-acetyl-alpha-D-glucosaminyl-(1-&gt;4)]-N-acetyl-alpha-D-muramoyl-L-alanyl-D-glutamyl-meso-2,6-diaminopimeloyl-D-alanyl-D-alanine + UDP + H(+)</text>
        <dbReference type="Rhea" id="RHEA:31227"/>
        <dbReference type="ChEBI" id="CHEBI:15378"/>
        <dbReference type="ChEBI" id="CHEBI:57705"/>
        <dbReference type="ChEBI" id="CHEBI:58223"/>
        <dbReference type="ChEBI" id="CHEBI:61387"/>
        <dbReference type="ChEBI" id="CHEBI:61388"/>
        <dbReference type="EC" id="2.4.1.227"/>
    </reaction>
</comment>
<dbReference type="EC" id="2.4.1.227" evidence="10"/>
<keyword evidence="9 10" id="KW-0961">Cell wall biogenesis/degradation</keyword>
<comment type="caution">
    <text evidence="10">Lacks conserved residue(s) required for the propagation of feature annotation.</text>
</comment>
<evidence type="ECO:0000256" key="2">
    <source>
        <dbReference type="ARBA" id="ARBA00022618"/>
    </source>
</evidence>
<comment type="caution">
    <text evidence="13">The sequence shown here is derived from an EMBL/GenBank/DDBJ whole genome shotgun (WGS) entry which is preliminary data.</text>
</comment>
<organism evidence="13 14">
    <name type="scientific">Longispora fulva</name>
    <dbReference type="NCBI Taxonomy" id="619741"/>
    <lineage>
        <taxon>Bacteria</taxon>
        <taxon>Bacillati</taxon>
        <taxon>Actinomycetota</taxon>
        <taxon>Actinomycetes</taxon>
        <taxon>Micromonosporales</taxon>
        <taxon>Micromonosporaceae</taxon>
        <taxon>Longispora</taxon>
    </lineage>
</organism>
<dbReference type="GO" id="GO:0071555">
    <property type="term" value="P:cell wall organization"/>
    <property type="evidence" value="ECO:0007669"/>
    <property type="project" value="UniProtKB-KW"/>
</dbReference>
<feature type="binding site" evidence="10">
    <location>
        <position position="296"/>
    </location>
    <ligand>
        <name>UDP-N-acetyl-alpha-D-glucosamine</name>
        <dbReference type="ChEBI" id="CHEBI:57705"/>
    </ligand>
</feature>